<gene>
    <name evidence="3" type="ORF">ACHHYP_01334</name>
</gene>
<dbReference type="STRING" id="1202772.A0A1V9ZTL9"/>
<protein>
    <submittedName>
        <fullName evidence="3">Uncharacterized protein</fullName>
    </submittedName>
</protein>
<name>A0A1V9ZTL9_ACHHY</name>
<evidence type="ECO:0000313" key="4">
    <source>
        <dbReference type="Proteomes" id="UP000243579"/>
    </source>
</evidence>
<evidence type="ECO:0000313" key="3">
    <source>
        <dbReference type="EMBL" id="OQS01343.1"/>
    </source>
</evidence>
<comment type="caution">
    <text evidence="3">The sequence shown here is derived from an EMBL/GenBank/DDBJ whole genome shotgun (WGS) entry which is preliminary data.</text>
</comment>
<feature type="coiled-coil region" evidence="1">
    <location>
        <begin position="200"/>
        <end position="248"/>
    </location>
</feature>
<sequence>MASLNGLPPIPRSQEWTRKPSVETSRAPPQTARRLNSPQSATSTRRRLDVSMGHLSILRPNNSTASLVDASPRNQGDDENQATATGDDDVLTQQSSARETPDTPSVLDELQRMQTLNNTLQIEVARLQEALVQRLRGNSKFVGGGQFRSSLAPASSPKAAGCSSCYSLRATVKQLKFEIKAAKPIVDDLQVKLSESLVQRQALSAEAARKELQLADTTARLEMADHCIAEQKLQLAQLDADLTNLRERPGSDTEEVHAKLRQALDLVREKQRQLDAGAAQLVQAYADVADGRQRAAALETSLQSTTTLLDSARGAMDALQAQVRASAAQHQQHELDTFALQRAHDQVLLQLRYDVDSWKVLAQAAEAAAKQAADEKGALASRLSQLEEDLRRRLAAMEGMEREAQHLHLLRRKTAGDMLTLNHEVDALHAEIAGLKAERDAAATDHDAVATRLQAELQAARAQLAQLEKALLTKACDQAALEAQVRELQAAAHTQSQRTAEMHSELRDQLEKLGVAQSQVLKQRGQVHALQTELKGARAETDEANARLEGQHQLHTKALEKASAWPARSLVRLCVVAPTVNVHLSGQVLPCKSVLPTDAIRSIVQKDILPVFSSIFLQPDEGMSPAGTSLDAWLQTLLKEMQTSIEKHLKSVFQT</sequence>
<dbReference type="AlphaFoldDB" id="A0A1V9ZTL9"/>
<feature type="compositionally biased region" description="Polar residues" evidence="2">
    <location>
        <begin position="22"/>
        <end position="43"/>
    </location>
</feature>
<feature type="region of interest" description="Disordered" evidence="2">
    <location>
        <begin position="1"/>
        <end position="105"/>
    </location>
</feature>
<dbReference type="OrthoDB" id="74035at2759"/>
<proteinExistence type="predicted"/>
<feature type="coiled-coil region" evidence="1">
    <location>
        <begin position="369"/>
        <end position="470"/>
    </location>
</feature>
<reference evidence="3 4" key="1">
    <citation type="journal article" date="2014" name="Genome Biol. Evol.">
        <title>The secreted proteins of Achlya hypogyna and Thraustotheca clavata identify the ancestral oomycete secretome and reveal gene acquisitions by horizontal gene transfer.</title>
        <authorList>
            <person name="Misner I."/>
            <person name="Blouin N."/>
            <person name="Leonard G."/>
            <person name="Richards T.A."/>
            <person name="Lane C.E."/>
        </authorList>
    </citation>
    <scope>NUCLEOTIDE SEQUENCE [LARGE SCALE GENOMIC DNA]</scope>
    <source>
        <strain evidence="3 4">ATCC 48635</strain>
    </source>
</reference>
<evidence type="ECO:0000256" key="2">
    <source>
        <dbReference type="SAM" id="MobiDB-lite"/>
    </source>
</evidence>
<dbReference type="EMBL" id="JNBR01000010">
    <property type="protein sequence ID" value="OQS01343.1"/>
    <property type="molecule type" value="Genomic_DNA"/>
</dbReference>
<evidence type="ECO:0000256" key="1">
    <source>
        <dbReference type="SAM" id="Coils"/>
    </source>
</evidence>
<dbReference type="Proteomes" id="UP000243579">
    <property type="component" value="Unassembled WGS sequence"/>
</dbReference>
<keyword evidence="4" id="KW-1185">Reference proteome</keyword>
<keyword evidence="1" id="KW-0175">Coiled coil</keyword>
<organism evidence="3 4">
    <name type="scientific">Achlya hypogyna</name>
    <name type="common">Oomycete</name>
    <name type="synonym">Protoachlya hypogyna</name>
    <dbReference type="NCBI Taxonomy" id="1202772"/>
    <lineage>
        <taxon>Eukaryota</taxon>
        <taxon>Sar</taxon>
        <taxon>Stramenopiles</taxon>
        <taxon>Oomycota</taxon>
        <taxon>Saprolegniomycetes</taxon>
        <taxon>Saprolegniales</taxon>
        <taxon>Achlyaceae</taxon>
        <taxon>Achlya</taxon>
    </lineage>
</organism>
<accession>A0A1V9ZTL9</accession>